<name>A0A1H7M981_RUMAL</name>
<feature type="region of interest" description="Disordered" evidence="6">
    <location>
        <begin position="283"/>
        <end position="308"/>
    </location>
</feature>
<dbReference type="GO" id="GO:0006352">
    <property type="term" value="P:DNA-templated transcription initiation"/>
    <property type="evidence" value="ECO:0007669"/>
    <property type="project" value="InterPro"/>
</dbReference>
<protein>
    <submittedName>
        <fullName evidence="9">RNA polymerase sigma factor, sigma-70 family</fullName>
    </submittedName>
</protein>
<feature type="domain" description="RNA polymerase sigma factor 70 region 4 type 2" evidence="8">
    <location>
        <begin position="134"/>
        <end position="186"/>
    </location>
</feature>
<dbReference type="InterPro" id="IPR013325">
    <property type="entry name" value="RNA_pol_sigma_r2"/>
</dbReference>
<dbReference type="EMBL" id="FOAT01000011">
    <property type="protein sequence ID" value="SEL07691.1"/>
    <property type="molecule type" value="Genomic_DNA"/>
</dbReference>
<evidence type="ECO:0000256" key="3">
    <source>
        <dbReference type="ARBA" id="ARBA00023082"/>
    </source>
</evidence>
<dbReference type="InterPro" id="IPR007627">
    <property type="entry name" value="RNA_pol_sigma70_r2"/>
</dbReference>
<evidence type="ECO:0000256" key="5">
    <source>
        <dbReference type="ARBA" id="ARBA00023163"/>
    </source>
</evidence>
<gene>
    <name evidence="9" type="ORF">SAMN05216469_11125</name>
</gene>
<dbReference type="PANTHER" id="PTHR43133:SF8">
    <property type="entry name" value="RNA POLYMERASE SIGMA FACTOR HI_1459-RELATED"/>
    <property type="match status" value="1"/>
</dbReference>
<organism evidence="9 10">
    <name type="scientific">Ruminococcus albus</name>
    <dbReference type="NCBI Taxonomy" id="1264"/>
    <lineage>
        <taxon>Bacteria</taxon>
        <taxon>Bacillati</taxon>
        <taxon>Bacillota</taxon>
        <taxon>Clostridia</taxon>
        <taxon>Eubacteriales</taxon>
        <taxon>Oscillospiraceae</taxon>
        <taxon>Ruminococcus</taxon>
    </lineage>
</organism>
<evidence type="ECO:0000256" key="4">
    <source>
        <dbReference type="ARBA" id="ARBA00023125"/>
    </source>
</evidence>
<dbReference type="Gene3D" id="1.10.1740.10">
    <property type="match status" value="1"/>
</dbReference>
<keyword evidence="4" id="KW-0238">DNA-binding</keyword>
<dbReference type="Pfam" id="PF04542">
    <property type="entry name" value="Sigma70_r2"/>
    <property type="match status" value="1"/>
</dbReference>
<comment type="similarity">
    <text evidence="1">Belongs to the sigma-70 factor family. ECF subfamily.</text>
</comment>
<evidence type="ECO:0000256" key="2">
    <source>
        <dbReference type="ARBA" id="ARBA00023015"/>
    </source>
</evidence>
<evidence type="ECO:0000259" key="8">
    <source>
        <dbReference type="Pfam" id="PF08281"/>
    </source>
</evidence>
<dbReference type="InterPro" id="IPR014284">
    <property type="entry name" value="RNA_pol_sigma-70_dom"/>
</dbReference>
<feature type="compositionally biased region" description="Basic and acidic residues" evidence="6">
    <location>
        <begin position="288"/>
        <end position="297"/>
    </location>
</feature>
<dbReference type="OrthoDB" id="9785675at2"/>
<keyword evidence="3" id="KW-0731">Sigma factor</keyword>
<dbReference type="CDD" id="cd06171">
    <property type="entry name" value="Sigma70_r4"/>
    <property type="match status" value="1"/>
</dbReference>
<dbReference type="AlphaFoldDB" id="A0A1H7M981"/>
<dbReference type="InterPro" id="IPR039425">
    <property type="entry name" value="RNA_pol_sigma-70-like"/>
</dbReference>
<proteinExistence type="inferred from homology"/>
<dbReference type="InterPro" id="IPR036388">
    <property type="entry name" value="WH-like_DNA-bd_sf"/>
</dbReference>
<dbReference type="RefSeq" id="WP_074834085.1">
    <property type="nucleotide sequence ID" value="NZ_FOAT01000011.1"/>
</dbReference>
<evidence type="ECO:0000256" key="6">
    <source>
        <dbReference type="SAM" id="MobiDB-lite"/>
    </source>
</evidence>
<dbReference type="SUPFAM" id="SSF88659">
    <property type="entry name" value="Sigma3 and sigma4 domains of RNA polymerase sigma factors"/>
    <property type="match status" value="1"/>
</dbReference>
<dbReference type="SUPFAM" id="SSF88946">
    <property type="entry name" value="Sigma2 domain of RNA polymerase sigma factors"/>
    <property type="match status" value="1"/>
</dbReference>
<dbReference type="PANTHER" id="PTHR43133">
    <property type="entry name" value="RNA POLYMERASE ECF-TYPE SIGMA FACTO"/>
    <property type="match status" value="1"/>
</dbReference>
<accession>A0A1H7M981</accession>
<keyword evidence="2" id="KW-0805">Transcription regulation</keyword>
<dbReference type="Gene3D" id="1.10.10.10">
    <property type="entry name" value="Winged helix-like DNA-binding domain superfamily/Winged helix DNA-binding domain"/>
    <property type="match status" value="1"/>
</dbReference>
<evidence type="ECO:0000256" key="1">
    <source>
        <dbReference type="ARBA" id="ARBA00010641"/>
    </source>
</evidence>
<evidence type="ECO:0000259" key="7">
    <source>
        <dbReference type="Pfam" id="PF04542"/>
    </source>
</evidence>
<sequence length="690" mass="76874">MGDLNIQQLIERAKNGDKSAVDEIYREYSDTLTKFVMKQGLTEFDAQDVVSDTFVEMMKHIDQLKEPSSFNSWLHTIAKRKAWEAKEKASRRQDISAESEDDDPDRALELAYEQAREDTVMLPEDYAVNEDIKQIIAEQLEALSPEYKEALFLFYYKNKSIAEIAELTGTNANNAKVRLFNARKKLKANLEKLQKAGVVLCAVPFIKFVPENAGKLETATVAGAAAKAAAAAANSSTAVKSGIAAKVAAAVIAAGVVAGGVAVAVNRSDKNDKDRSGQLHAAVQKVPDSGKDSDSRQKPQLVKTESDAISDQPDWKAIYLEHLTENYGDASELMGAMYDTDGDGSPELFIYGKATKSASSYSDENDPKGFVMYTMCIYGPSAIICHADPEVVPEIWCAGEPSDDNLLCISINEKDRRVMRTSENNDLNIGSELSVEDSKKEYDFDSETHRLIADENMGFEEIGDFAEWLDSWSGNYELKTEDAPLLSCDNLNVWQNSYFEYIDIYANHHNNVRCGLYDVNADGVPELLLESYIEVTDDGKHIGSDAEMVTCDSSGERDSITSADYNHREDTELVGGFSFTGQNENVCTVNPLRLDENTVQYTELRHRIVDGHFEYDGGISDTFNVTDKGFVYFRGKNEIEKELFMESHTRLYGISAPVTTCPASFDKQADIKWFDNKHRIDMFIDNLSKN</sequence>
<feature type="domain" description="RNA polymerase sigma-70 region 2" evidence="7">
    <location>
        <begin position="24"/>
        <end position="91"/>
    </location>
</feature>
<reference evidence="9 10" key="1">
    <citation type="submission" date="2016-10" db="EMBL/GenBank/DDBJ databases">
        <authorList>
            <person name="de Groot N.N."/>
        </authorList>
    </citation>
    <scope>NUCLEOTIDE SEQUENCE [LARGE SCALE GENOMIC DNA]</scope>
    <source>
        <strain evidence="9 10">KH2T6</strain>
    </source>
</reference>
<dbReference type="Pfam" id="PF08281">
    <property type="entry name" value="Sigma70_r4_2"/>
    <property type="match status" value="1"/>
</dbReference>
<dbReference type="NCBIfam" id="TIGR02937">
    <property type="entry name" value="sigma70-ECF"/>
    <property type="match status" value="1"/>
</dbReference>
<evidence type="ECO:0000313" key="10">
    <source>
        <dbReference type="Proteomes" id="UP000186015"/>
    </source>
</evidence>
<dbReference type="GO" id="GO:0003677">
    <property type="term" value="F:DNA binding"/>
    <property type="evidence" value="ECO:0007669"/>
    <property type="project" value="UniProtKB-KW"/>
</dbReference>
<dbReference type="Proteomes" id="UP000186015">
    <property type="component" value="Unassembled WGS sequence"/>
</dbReference>
<keyword evidence="5" id="KW-0804">Transcription</keyword>
<dbReference type="InterPro" id="IPR013249">
    <property type="entry name" value="RNA_pol_sigma70_r4_t2"/>
</dbReference>
<evidence type="ECO:0000313" key="9">
    <source>
        <dbReference type="EMBL" id="SEL07691.1"/>
    </source>
</evidence>
<dbReference type="InterPro" id="IPR013324">
    <property type="entry name" value="RNA_pol_sigma_r3/r4-like"/>
</dbReference>
<dbReference type="GO" id="GO:0016987">
    <property type="term" value="F:sigma factor activity"/>
    <property type="evidence" value="ECO:0007669"/>
    <property type="project" value="UniProtKB-KW"/>
</dbReference>